<evidence type="ECO:0000256" key="1">
    <source>
        <dbReference type="SAM" id="SignalP"/>
    </source>
</evidence>
<dbReference type="InterPro" id="IPR006175">
    <property type="entry name" value="YjgF/YER057c/UK114"/>
</dbReference>
<comment type="caution">
    <text evidence="2">The sequence shown here is derived from an EMBL/GenBank/DDBJ whole genome shotgun (WGS) entry which is preliminary data.</text>
</comment>
<sequence length="148" mass="16234">MKKTAPLKTALTGLLLTCLATTLQAAELKRTFTQPYQQDIGYAQVVRDGNMLYLSGVGSGGKTVEEQMLNAYKVIGMVLNEQGAGLSDILQERISTTDMDALKAAIPARKALFGEGQYPASSWYQIDRLFMPDMMIEIEVIARVPEAK</sequence>
<dbReference type="AlphaFoldDB" id="A0A939IP21"/>
<dbReference type="Proteomes" id="UP000664654">
    <property type="component" value="Unassembled WGS sequence"/>
</dbReference>
<dbReference type="Pfam" id="PF01042">
    <property type="entry name" value="Ribonuc_L-PSP"/>
    <property type="match status" value="1"/>
</dbReference>
<name>A0A939IP21_9ALTE</name>
<accession>A0A939IP21</accession>
<reference evidence="2" key="1">
    <citation type="submission" date="2021-03" db="EMBL/GenBank/DDBJ databases">
        <title>novel species isolated from a fishpond in China.</title>
        <authorList>
            <person name="Lu H."/>
            <person name="Cai Z."/>
        </authorList>
    </citation>
    <scope>NUCLEOTIDE SEQUENCE</scope>
    <source>
        <strain evidence="2">JCM 30855</strain>
    </source>
</reference>
<keyword evidence="3" id="KW-1185">Reference proteome</keyword>
<dbReference type="PANTHER" id="PTHR43857">
    <property type="entry name" value="BLR7761 PROTEIN"/>
    <property type="match status" value="1"/>
</dbReference>
<dbReference type="Gene3D" id="3.30.1330.40">
    <property type="entry name" value="RutC-like"/>
    <property type="match status" value="1"/>
</dbReference>
<proteinExistence type="predicted"/>
<dbReference type="RefSeq" id="WP_206573542.1">
    <property type="nucleotide sequence ID" value="NZ_JAFKCV010000004.1"/>
</dbReference>
<protein>
    <submittedName>
        <fullName evidence="2">RidA family protein</fullName>
    </submittedName>
</protein>
<dbReference type="InterPro" id="IPR035959">
    <property type="entry name" value="RutC-like_sf"/>
</dbReference>
<feature type="chain" id="PRO_5037442065" evidence="1">
    <location>
        <begin position="26"/>
        <end position="148"/>
    </location>
</feature>
<dbReference type="SUPFAM" id="SSF55298">
    <property type="entry name" value="YjgF-like"/>
    <property type="match status" value="1"/>
</dbReference>
<evidence type="ECO:0000313" key="2">
    <source>
        <dbReference type="EMBL" id="MBN7825435.1"/>
    </source>
</evidence>
<dbReference type="EMBL" id="JAFKCV010000004">
    <property type="protein sequence ID" value="MBN7825435.1"/>
    <property type="molecule type" value="Genomic_DNA"/>
</dbReference>
<dbReference type="CDD" id="cd00448">
    <property type="entry name" value="YjgF_YER057c_UK114_family"/>
    <property type="match status" value="1"/>
</dbReference>
<dbReference type="PANTHER" id="PTHR43857:SF1">
    <property type="entry name" value="YJGH FAMILY PROTEIN"/>
    <property type="match status" value="1"/>
</dbReference>
<gene>
    <name evidence="2" type="ORF">J0A66_09400</name>
</gene>
<evidence type="ECO:0000313" key="3">
    <source>
        <dbReference type="Proteomes" id="UP000664654"/>
    </source>
</evidence>
<organism evidence="2 3">
    <name type="scientific">Bowmanella dokdonensis</name>
    <dbReference type="NCBI Taxonomy" id="751969"/>
    <lineage>
        <taxon>Bacteria</taxon>
        <taxon>Pseudomonadati</taxon>
        <taxon>Pseudomonadota</taxon>
        <taxon>Gammaproteobacteria</taxon>
        <taxon>Alteromonadales</taxon>
        <taxon>Alteromonadaceae</taxon>
        <taxon>Bowmanella</taxon>
    </lineage>
</organism>
<feature type="signal peptide" evidence="1">
    <location>
        <begin position="1"/>
        <end position="25"/>
    </location>
</feature>
<keyword evidence="1" id="KW-0732">Signal</keyword>